<proteinExistence type="predicted"/>
<organism evidence="1 2">
    <name type="scientific">Thalassiosira oceanica</name>
    <name type="common">Marine diatom</name>
    <dbReference type="NCBI Taxonomy" id="159749"/>
    <lineage>
        <taxon>Eukaryota</taxon>
        <taxon>Sar</taxon>
        <taxon>Stramenopiles</taxon>
        <taxon>Ochrophyta</taxon>
        <taxon>Bacillariophyta</taxon>
        <taxon>Coscinodiscophyceae</taxon>
        <taxon>Thalassiosirophycidae</taxon>
        <taxon>Thalassiosirales</taxon>
        <taxon>Thalassiosiraceae</taxon>
        <taxon>Thalassiosira</taxon>
    </lineage>
</organism>
<dbReference type="EMBL" id="AGNL01004744">
    <property type="protein sequence ID" value="EJK73171.1"/>
    <property type="molecule type" value="Genomic_DNA"/>
</dbReference>
<dbReference type="Proteomes" id="UP000266841">
    <property type="component" value="Unassembled WGS sequence"/>
</dbReference>
<name>K0THN6_THAOC</name>
<evidence type="ECO:0000313" key="2">
    <source>
        <dbReference type="Proteomes" id="UP000266841"/>
    </source>
</evidence>
<dbReference type="AlphaFoldDB" id="K0THN6"/>
<accession>K0THN6</accession>
<sequence length="20" mass="2315">KDSTTVCGRLSYDFMFDSNK</sequence>
<comment type="caution">
    <text evidence="1">The sequence shown here is derived from an EMBL/GenBank/DDBJ whole genome shotgun (WGS) entry which is preliminary data.</text>
</comment>
<feature type="non-terminal residue" evidence="1">
    <location>
        <position position="1"/>
    </location>
</feature>
<keyword evidence="2" id="KW-1185">Reference proteome</keyword>
<protein>
    <submittedName>
        <fullName evidence="1">Uncharacterized protein</fullName>
    </submittedName>
</protein>
<gene>
    <name evidence="1" type="ORF">THAOC_05218</name>
</gene>
<evidence type="ECO:0000313" key="1">
    <source>
        <dbReference type="EMBL" id="EJK73171.1"/>
    </source>
</evidence>
<reference evidence="1 2" key="1">
    <citation type="journal article" date="2012" name="Genome Biol.">
        <title>Genome and low-iron response of an oceanic diatom adapted to chronic iron limitation.</title>
        <authorList>
            <person name="Lommer M."/>
            <person name="Specht M."/>
            <person name="Roy A.S."/>
            <person name="Kraemer L."/>
            <person name="Andreson R."/>
            <person name="Gutowska M.A."/>
            <person name="Wolf J."/>
            <person name="Bergner S.V."/>
            <person name="Schilhabel M.B."/>
            <person name="Klostermeier U.C."/>
            <person name="Beiko R.G."/>
            <person name="Rosenstiel P."/>
            <person name="Hippler M."/>
            <person name="Laroche J."/>
        </authorList>
    </citation>
    <scope>NUCLEOTIDE SEQUENCE [LARGE SCALE GENOMIC DNA]</scope>
    <source>
        <strain evidence="1 2">CCMP1005</strain>
    </source>
</reference>